<protein>
    <submittedName>
        <fullName evidence="7">Dsx-like 3</fullName>
    </submittedName>
</protein>
<dbReference type="PROSITE" id="PS50809">
    <property type="entry name" value="DM_2"/>
    <property type="match status" value="1"/>
</dbReference>
<evidence type="ECO:0000313" key="7">
    <source>
        <dbReference type="EMBL" id="AWJ25058.1"/>
    </source>
</evidence>
<evidence type="ECO:0000256" key="3">
    <source>
        <dbReference type="ARBA" id="ARBA00023125"/>
    </source>
</evidence>
<dbReference type="GO" id="GO:0007548">
    <property type="term" value="P:sex differentiation"/>
    <property type="evidence" value="ECO:0007669"/>
    <property type="project" value="TreeGrafter"/>
</dbReference>
<dbReference type="InterPro" id="IPR026607">
    <property type="entry name" value="DMRT"/>
</dbReference>
<organism evidence="7">
    <name type="scientific">Nilaparvata lugens</name>
    <name type="common">Brown planthopper</name>
    <dbReference type="NCBI Taxonomy" id="108931"/>
    <lineage>
        <taxon>Eukaryota</taxon>
        <taxon>Metazoa</taxon>
        <taxon>Ecdysozoa</taxon>
        <taxon>Arthropoda</taxon>
        <taxon>Hexapoda</taxon>
        <taxon>Insecta</taxon>
        <taxon>Pterygota</taxon>
        <taxon>Neoptera</taxon>
        <taxon>Paraneoptera</taxon>
        <taxon>Hemiptera</taxon>
        <taxon>Auchenorrhyncha</taxon>
        <taxon>Fulgoroidea</taxon>
        <taxon>Delphacidae</taxon>
        <taxon>Delphacinae</taxon>
        <taxon>Nilaparvata</taxon>
    </lineage>
</organism>
<comment type="subcellular location">
    <subcellularLocation>
        <location evidence="5">Nucleus</location>
    </subcellularLocation>
</comment>
<dbReference type="InterPro" id="IPR001275">
    <property type="entry name" value="DM_DNA-bd"/>
</dbReference>
<dbReference type="FunFam" id="4.10.1040.10:FF:000001">
    <property type="entry name" value="doublesex- and mab-3-related transcription factor 1"/>
    <property type="match status" value="1"/>
</dbReference>
<evidence type="ECO:0000256" key="1">
    <source>
        <dbReference type="ARBA" id="ARBA00022723"/>
    </source>
</evidence>
<dbReference type="EMBL" id="MH178572">
    <property type="protein sequence ID" value="AWJ25058.1"/>
    <property type="molecule type" value="mRNA"/>
</dbReference>
<dbReference type="Gene3D" id="4.10.1040.10">
    <property type="entry name" value="DM DNA-binding domain"/>
    <property type="match status" value="1"/>
</dbReference>
<evidence type="ECO:0000259" key="6">
    <source>
        <dbReference type="PROSITE" id="PS50809"/>
    </source>
</evidence>
<feature type="DNA-binding region" description="DM" evidence="5">
    <location>
        <begin position="13"/>
        <end position="60"/>
    </location>
</feature>
<evidence type="ECO:0000256" key="5">
    <source>
        <dbReference type="PROSITE-ProRule" id="PRU00070"/>
    </source>
</evidence>
<accession>A0A2S1UGC1</accession>
<dbReference type="PANTHER" id="PTHR12322:SF53">
    <property type="entry name" value="DOUBLESEX-MAB RELATED 11E"/>
    <property type="match status" value="1"/>
</dbReference>
<dbReference type="GO" id="GO:0046872">
    <property type="term" value="F:metal ion binding"/>
    <property type="evidence" value="ECO:0007669"/>
    <property type="project" value="UniProtKB-KW"/>
</dbReference>
<reference evidence="7" key="1">
    <citation type="submission" date="2018-04" db="EMBL/GenBank/DDBJ databases">
        <title>Identification and functional analysis of the doublesex gene in a hemimetabolous insect, the brown planthopper.</title>
        <authorList>
            <person name="Zhuo J.-C."/>
            <person name="Zhang C.-X."/>
        </authorList>
    </citation>
    <scope>NUCLEOTIDE SEQUENCE</scope>
</reference>
<dbReference type="GO" id="GO:0005634">
    <property type="term" value="C:nucleus"/>
    <property type="evidence" value="ECO:0007669"/>
    <property type="project" value="UniProtKB-SubCell"/>
</dbReference>
<keyword evidence="1 5" id="KW-0479">Metal-binding</keyword>
<dbReference type="GO" id="GO:0000981">
    <property type="term" value="F:DNA-binding transcription factor activity, RNA polymerase II-specific"/>
    <property type="evidence" value="ECO:0007669"/>
    <property type="project" value="TreeGrafter"/>
</dbReference>
<dbReference type="OrthoDB" id="6629999at2759"/>
<evidence type="ECO:0000256" key="4">
    <source>
        <dbReference type="ARBA" id="ARBA00023242"/>
    </source>
</evidence>
<evidence type="ECO:0000256" key="2">
    <source>
        <dbReference type="ARBA" id="ARBA00022833"/>
    </source>
</evidence>
<keyword evidence="2 5" id="KW-0862">Zinc</keyword>
<dbReference type="PROSITE" id="PS40000">
    <property type="entry name" value="DM_1"/>
    <property type="match status" value="1"/>
</dbReference>
<dbReference type="PANTHER" id="PTHR12322">
    <property type="entry name" value="DOUBLESEX AND MAB-3 RELATED TRANSCRIPTION FACTOR DMRT"/>
    <property type="match status" value="1"/>
</dbReference>
<feature type="domain" description="DM" evidence="6">
    <location>
        <begin position="13"/>
        <end position="60"/>
    </location>
</feature>
<name>A0A2S1UGC1_NILLU</name>
<dbReference type="GO" id="GO:0000978">
    <property type="term" value="F:RNA polymerase II cis-regulatory region sequence-specific DNA binding"/>
    <property type="evidence" value="ECO:0007669"/>
    <property type="project" value="TreeGrafter"/>
</dbReference>
<keyword evidence="3 5" id="KW-0238">DNA-binding</keyword>
<dbReference type="InterPro" id="IPR036407">
    <property type="entry name" value="DM_DNA-bd_sf"/>
</dbReference>
<dbReference type="SMART" id="SM00301">
    <property type="entry name" value="DM"/>
    <property type="match status" value="1"/>
</dbReference>
<dbReference type="AlphaFoldDB" id="A0A2S1UGC1"/>
<dbReference type="SUPFAM" id="SSF82927">
    <property type="entry name" value="Cysteine-rich DNA binding domain, (DM domain)"/>
    <property type="match status" value="1"/>
</dbReference>
<dbReference type="Pfam" id="PF00751">
    <property type="entry name" value="DM"/>
    <property type="match status" value="1"/>
</dbReference>
<proteinExistence type="evidence at transcript level"/>
<sequence>MTSKILSGRNPKCARCRNHGVVSTLKGHKKMCHWKNCTCTRCQLVLERQRVMAVQVALRRYQQAQSDLQSSHVQLLISQKQIYQKQLKHLQHATSMEKRVQDNHSSCKQAASESILLTRMRKRKAFADKDLDRILLPELTMSYQVKNASSNPFKYIHFTTEHNSSNNSKEQVQIEKVGPCKPRLSFSVESIIGVN</sequence>
<keyword evidence="4 5" id="KW-0539">Nucleus</keyword>